<dbReference type="EMBL" id="MHIF01000073">
    <property type="protein sequence ID" value="OGY45723.1"/>
    <property type="molecule type" value="Genomic_DNA"/>
</dbReference>
<comment type="caution">
    <text evidence="1">The sequence shown here is derived from an EMBL/GenBank/DDBJ whole genome shotgun (WGS) entry which is preliminary data.</text>
</comment>
<gene>
    <name evidence="1" type="ORF">A2663_02760</name>
</gene>
<name>A0A1G1Y042_9BACT</name>
<protein>
    <submittedName>
        <fullName evidence="1">Uncharacterized protein</fullName>
    </submittedName>
</protein>
<dbReference type="AlphaFoldDB" id="A0A1G1Y042"/>
<evidence type="ECO:0000313" key="1">
    <source>
        <dbReference type="EMBL" id="OGY45723.1"/>
    </source>
</evidence>
<reference evidence="1 2" key="1">
    <citation type="journal article" date="2016" name="Nat. Commun.">
        <title>Thousands of microbial genomes shed light on interconnected biogeochemical processes in an aquifer system.</title>
        <authorList>
            <person name="Anantharaman K."/>
            <person name="Brown C.T."/>
            <person name="Hug L.A."/>
            <person name="Sharon I."/>
            <person name="Castelle C.J."/>
            <person name="Probst A.J."/>
            <person name="Thomas B.C."/>
            <person name="Singh A."/>
            <person name="Wilkins M.J."/>
            <person name="Karaoz U."/>
            <person name="Brodie E.L."/>
            <person name="Williams K.H."/>
            <person name="Hubbard S.S."/>
            <person name="Banfield J.F."/>
        </authorList>
    </citation>
    <scope>NUCLEOTIDE SEQUENCE [LARGE SCALE GENOMIC DNA]</scope>
</reference>
<organism evidence="1 2">
    <name type="scientific">Candidatus Buchananbacteria bacterium RIFCSPHIGHO2_01_FULL_46_12</name>
    <dbReference type="NCBI Taxonomy" id="1797536"/>
    <lineage>
        <taxon>Bacteria</taxon>
        <taxon>Candidatus Buchananiibacteriota</taxon>
    </lineage>
</organism>
<proteinExistence type="predicted"/>
<sequence length="76" mass="8766">MKKLSINFQLKRALKSRLIIKRGNRNYLLPVNLAGIFPGDKKNGARDTQKKHDNQEVDDCRQAVFNQVVDIEISEK</sequence>
<dbReference type="Proteomes" id="UP000178432">
    <property type="component" value="Unassembled WGS sequence"/>
</dbReference>
<accession>A0A1G1Y042</accession>
<evidence type="ECO:0000313" key="2">
    <source>
        <dbReference type="Proteomes" id="UP000178432"/>
    </source>
</evidence>